<feature type="chain" id="PRO_5021711236" description="PEP-CTERM protein-sorting domain-containing protein" evidence="1">
    <location>
        <begin position="24"/>
        <end position="258"/>
    </location>
</feature>
<dbReference type="EMBL" id="CP036425">
    <property type="protein sequence ID" value="QDU34164.1"/>
    <property type="molecule type" value="Genomic_DNA"/>
</dbReference>
<dbReference type="AlphaFoldDB" id="A0A517YVB4"/>
<gene>
    <name evidence="2" type="ORF">KS4_22260</name>
</gene>
<organism evidence="2 3">
    <name type="scientific">Poriferisphaera corsica</name>
    <dbReference type="NCBI Taxonomy" id="2528020"/>
    <lineage>
        <taxon>Bacteria</taxon>
        <taxon>Pseudomonadati</taxon>
        <taxon>Planctomycetota</taxon>
        <taxon>Phycisphaerae</taxon>
        <taxon>Phycisphaerales</taxon>
        <taxon>Phycisphaeraceae</taxon>
        <taxon>Poriferisphaera</taxon>
    </lineage>
</organism>
<evidence type="ECO:0000313" key="2">
    <source>
        <dbReference type="EMBL" id="QDU34164.1"/>
    </source>
</evidence>
<keyword evidence="1" id="KW-0732">Signal</keyword>
<proteinExistence type="predicted"/>
<feature type="signal peptide" evidence="1">
    <location>
        <begin position="1"/>
        <end position="23"/>
    </location>
</feature>
<dbReference type="RefSeq" id="WP_145077784.1">
    <property type="nucleotide sequence ID" value="NZ_CP036425.1"/>
</dbReference>
<accession>A0A517YVB4</accession>
<evidence type="ECO:0000313" key="3">
    <source>
        <dbReference type="Proteomes" id="UP000317369"/>
    </source>
</evidence>
<dbReference type="Proteomes" id="UP000317369">
    <property type="component" value="Chromosome"/>
</dbReference>
<dbReference type="KEGG" id="pcor:KS4_22260"/>
<evidence type="ECO:0000256" key="1">
    <source>
        <dbReference type="SAM" id="SignalP"/>
    </source>
</evidence>
<reference evidence="2 3" key="1">
    <citation type="submission" date="2019-02" db="EMBL/GenBank/DDBJ databases">
        <title>Deep-cultivation of Planctomycetes and their phenomic and genomic characterization uncovers novel biology.</title>
        <authorList>
            <person name="Wiegand S."/>
            <person name="Jogler M."/>
            <person name="Boedeker C."/>
            <person name="Pinto D."/>
            <person name="Vollmers J."/>
            <person name="Rivas-Marin E."/>
            <person name="Kohn T."/>
            <person name="Peeters S.H."/>
            <person name="Heuer A."/>
            <person name="Rast P."/>
            <person name="Oberbeckmann S."/>
            <person name="Bunk B."/>
            <person name="Jeske O."/>
            <person name="Meyerdierks A."/>
            <person name="Storesund J.E."/>
            <person name="Kallscheuer N."/>
            <person name="Luecker S."/>
            <person name="Lage O.M."/>
            <person name="Pohl T."/>
            <person name="Merkel B.J."/>
            <person name="Hornburger P."/>
            <person name="Mueller R.-W."/>
            <person name="Bruemmer F."/>
            <person name="Labrenz M."/>
            <person name="Spormann A.M."/>
            <person name="Op den Camp H."/>
            <person name="Overmann J."/>
            <person name="Amann R."/>
            <person name="Jetten M.S.M."/>
            <person name="Mascher T."/>
            <person name="Medema M.H."/>
            <person name="Devos D.P."/>
            <person name="Kaster A.-K."/>
            <person name="Ovreas L."/>
            <person name="Rohde M."/>
            <person name="Galperin M.Y."/>
            <person name="Jogler C."/>
        </authorList>
    </citation>
    <scope>NUCLEOTIDE SEQUENCE [LARGE SCALE GENOMIC DNA]</scope>
    <source>
        <strain evidence="2 3">KS4</strain>
    </source>
</reference>
<evidence type="ECO:0008006" key="4">
    <source>
        <dbReference type="Google" id="ProtNLM"/>
    </source>
</evidence>
<protein>
    <recommendedName>
        <fullName evidence="4">PEP-CTERM protein-sorting domain-containing protein</fullName>
    </recommendedName>
</protein>
<sequence precursor="true">MNIKLCSTVIAIGLSMAATDLLAANITVDSRSSYGRLRVHAGSGGASGLLDENDATTALAGAFGFNLFDTKIVTPTSPFSLGGAAESTGNIHVTDNVSLTGSGSQLTLSASRAAAATTIVTATPATATSKQVSSFDVSFTLGAQDATFDLSGSFDASSGDTTSAILFNNITTHQRYLPLNLTEQASYDGTLDYSGTLTAGHTYRLYMTMTSDISGNINTPASNLSNYGLTLNVSSVPEPASMLLMSLPALLLLRRRVS</sequence>
<name>A0A517YVB4_9BACT</name>
<keyword evidence="3" id="KW-1185">Reference proteome</keyword>